<dbReference type="AlphaFoldDB" id="A0A8C6RJJ3"/>
<feature type="region of interest" description="Disordered" evidence="1">
    <location>
        <begin position="1"/>
        <end position="103"/>
    </location>
</feature>
<dbReference type="Pfam" id="PF15761">
    <property type="entry name" value="IMUP"/>
    <property type="match status" value="1"/>
</dbReference>
<dbReference type="GeneTree" id="ENSGT00940000168739"/>
<dbReference type="GO" id="GO:0005634">
    <property type="term" value="C:nucleus"/>
    <property type="evidence" value="ECO:0007669"/>
    <property type="project" value="InterPro"/>
</dbReference>
<reference evidence="2" key="2">
    <citation type="submission" date="2025-09" db="UniProtKB">
        <authorList>
            <consortium name="Ensembl"/>
        </authorList>
    </citation>
    <scope>IDENTIFICATION</scope>
</reference>
<dbReference type="InterPro" id="IPR026621">
    <property type="entry name" value="IMUP"/>
</dbReference>
<name>A0A8C6RJJ3_NANGA</name>
<gene>
    <name evidence="2" type="primary">CUNH19orf33</name>
</gene>
<dbReference type="Ensembl" id="ENSNGAT00000024683.1">
    <property type="protein sequence ID" value="ENSNGAP00000019025.1"/>
    <property type="gene ID" value="ENSNGAG00000018977.1"/>
</dbReference>
<evidence type="ECO:0000313" key="2">
    <source>
        <dbReference type="Ensembl" id="ENSNGAP00000019025.1"/>
    </source>
</evidence>
<accession>A0A8C6RJJ3</accession>
<evidence type="ECO:0000256" key="1">
    <source>
        <dbReference type="SAM" id="MobiDB-lite"/>
    </source>
</evidence>
<dbReference type="Proteomes" id="UP000694381">
    <property type="component" value="Unassembled WGS sequence"/>
</dbReference>
<reference evidence="2" key="1">
    <citation type="submission" date="2025-08" db="UniProtKB">
        <authorList>
            <consortium name="Ensembl"/>
        </authorList>
    </citation>
    <scope>IDENTIFICATION</scope>
</reference>
<protein>
    <recommendedName>
        <fullName evidence="4">Immortalization up-regulated protein</fullName>
    </recommendedName>
</protein>
<dbReference type="OMA" id="GKKEAPH"/>
<keyword evidence="3" id="KW-1185">Reference proteome</keyword>
<organism evidence="2 3">
    <name type="scientific">Nannospalax galili</name>
    <name type="common">Northern Israeli blind subterranean mole rat</name>
    <name type="synonym">Spalax galili</name>
    <dbReference type="NCBI Taxonomy" id="1026970"/>
    <lineage>
        <taxon>Eukaryota</taxon>
        <taxon>Metazoa</taxon>
        <taxon>Chordata</taxon>
        <taxon>Craniata</taxon>
        <taxon>Vertebrata</taxon>
        <taxon>Euteleostomi</taxon>
        <taxon>Mammalia</taxon>
        <taxon>Eutheria</taxon>
        <taxon>Euarchontoglires</taxon>
        <taxon>Glires</taxon>
        <taxon>Rodentia</taxon>
        <taxon>Myomorpha</taxon>
        <taxon>Muroidea</taxon>
        <taxon>Spalacidae</taxon>
        <taxon>Spalacinae</taxon>
        <taxon>Nannospalax</taxon>
    </lineage>
</organism>
<feature type="compositionally biased region" description="Basic residues" evidence="1">
    <location>
        <begin position="88"/>
        <end position="103"/>
    </location>
</feature>
<feature type="compositionally biased region" description="Basic and acidic residues" evidence="1">
    <location>
        <begin position="65"/>
        <end position="87"/>
    </location>
</feature>
<sequence>MEFDLAAALGPNSKKPAGAGQMGDSQHCPLKPPDRPEAGAAHKPGDGRRSSSDSSSSSSSSSSSRDSEAKGKECSGCKQHERAPDKAKKPKVKKEKKKKKAPH</sequence>
<feature type="compositionally biased region" description="Low complexity" evidence="1">
    <location>
        <begin position="52"/>
        <end position="64"/>
    </location>
</feature>
<proteinExistence type="predicted"/>
<evidence type="ECO:0008006" key="4">
    <source>
        <dbReference type="Google" id="ProtNLM"/>
    </source>
</evidence>
<evidence type="ECO:0000313" key="3">
    <source>
        <dbReference type="Proteomes" id="UP000694381"/>
    </source>
</evidence>